<evidence type="ECO:0000313" key="14">
    <source>
        <dbReference type="EMBL" id="UOP04103.2"/>
    </source>
</evidence>
<feature type="chain" id="PRO_5044893999" evidence="12">
    <location>
        <begin position="20"/>
        <end position="390"/>
    </location>
</feature>
<dbReference type="InterPro" id="IPR002299">
    <property type="entry name" value="Porin_Neis"/>
</dbReference>
<dbReference type="InterPro" id="IPR050298">
    <property type="entry name" value="Gram-neg_bact_OMP"/>
</dbReference>
<feature type="domain" description="Porin" evidence="13">
    <location>
        <begin position="8"/>
        <end position="369"/>
    </location>
</feature>
<evidence type="ECO:0000256" key="12">
    <source>
        <dbReference type="SAM" id="SignalP"/>
    </source>
</evidence>
<reference evidence="14" key="2">
    <citation type="submission" date="2024-09" db="EMBL/GenBank/DDBJ databases">
        <authorList>
            <person name="Veyrier F.J."/>
        </authorList>
    </citation>
    <scope>NUCLEOTIDE SEQUENCE</scope>
    <source>
        <strain evidence="14">17694</strain>
    </source>
</reference>
<dbReference type="AlphaFoldDB" id="A0A8T9MW29"/>
<protein>
    <submittedName>
        <fullName evidence="14">Porin</fullName>
    </submittedName>
</protein>
<evidence type="ECO:0000256" key="1">
    <source>
        <dbReference type="ARBA" id="ARBA00004571"/>
    </source>
</evidence>
<keyword evidence="10" id="KW-0998">Cell outer membrane</keyword>
<gene>
    <name evidence="14" type="ORF">LVJ77_06395</name>
</gene>
<dbReference type="KEGG" id="ckh:LVJ77_06395"/>
<dbReference type="CDD" id="cd00342">
    <property type="entry name" value="gram_neg_porins"/>
    <property type="match status" value="1"/>
</dbReference>
<dbReference type="PRINTS" id="PR00182">
    <property type="entry name" value="ECOLNEIPORIN"/>
</dbReference>
<proteinExistence type="predicted"/>
<evidence type="ECO:0000313" key="15">
    <source>
        <dbReference type="Proteomes" id="UP000831534"/>
    </source>
</evidence>
<evidence type="ECO:0000259" key="13">
    <source>
        <dbReference type="Pfam" id="PF13609"/>
    </source>
</evidence>
<keyword evidence="8" id="KW-0626">Porin</keyword>
<keyword evidence="9" id="KW-0472">Membrane</keyword>
<evidence type="ECO:0000256" key="10">
    <source>
        <dbReference type="ARBA" id="ARBA00023237"/>
    </source>
</evidence>
<evidence type="ECO:0000256" key="9">
    <source>
        <dbReference type="ARBA" id="ARBA00023136"/>
    </source>
</evidence>
<evidence type="ECO:0000256" key="7">
    <source>
        <dbReference type="ARBA" id="ARBA00023065"/>
    </source>
</evidence>
<dbReference type="Gene3D" id="2.40.160.10">
    <property type="entry name" value="Porin"/>
    <property type="match status" value="1"/>
</dbReference>
<keyword evidence="7" id="KW-0406">Ion transport</keyword>
<keyword evidence="5" id="KW-0812">Transmembrane</keyword>
<evidence type="ECO:0000256" key="5">
    <source>
        <dbReference type="ARBA" id="ARBA00022692"/>
    </source>
</evidence>
<dbReference type="GO" id="GO:0015288">
    <property type="term" value="F:porin activity"/>
    <property type="evidence" value="ECO:0007669"/>
    <property type="project" value="UniProtKB-KW"/>
</dbReference>
<dbReference type="PANTHER" id="PTHR34501">
    <property type="entry name" value="PROTEIN YDDL-RELATED"/>
    <property type="match status" value="1"/>
</dbReference>
<organism evidence="14 15">
    <name type="scientific">Conchiformibius kuhniae</name>
    <dbReference type="NCBI Taxonomy" id="211502"/>
    <lineage>
        <taxon>Bacteria</taxon>
        <taxon>Pseudomonadati</taxon>
        <taxon>Pseudomonadota</taxon>
        <taxon>Betaproteobacteria</taxon>
        <taxon>Neisseriales</taxon>
        <taxon>Neisseriaceae</taxon>
        <taxon>Conchiformibius</taxon>
    </lineage>
</organism>
<comment type="subunit">
    <text evidence="2">Homotrimer.</text>
</comment>
<evidence type="ECO:0000256" key="6">
    <source>
        <dbReference type="ARBA" id="ARBA00022729"/>
    </source>
</evidence>
<dbReference type="InterPro" id="IPR001702">
    <property type="entry name" value="Porin_Gram-ve"/>
</dbReference>
<dbReference type="GO" id="GO:0009279">
    <property type="term" value="C:cell outer membrane"/>
    <property type="evidence" value="ECO:0007669"/>
    <property type="project" value="UniProtKB-SubCell"/>
</dbReference>
<keyword evidence="3" id="KW-0813">Transport</keyword>
<dbReference type="EMBL" id="CP091521">
    <property type="protein sequence ID" value="UOP04103.2"/>
    <property type="molecule type" value="Genomic_DNA"/>
</dbReference>
<evidence type="ECO:0000256" key="11">
    <source>
        <dbReference type="SAM" id="MobiDB-lite"/>
    </source>
</evidence>
<dbReference type="GO" id="GO:0034220">
    <property type="term" value="P:monoatomic ion transmembrane transport"/>
    <property type="evidence" value="ECO:0007669"/>
    <property type="project" value="InterPro"/>
</dbReference>
<evidence type="ECO:0000256" key="4">
    <source>
        <dbReference type="ARBA" id="ARBA00022452"/>
    </source>
</evidence>
<sequence length="390" mass="41409">MKKTLIALTLAALPVASMAEVVLYGQIKGGVEVSKEKNTKGTVTNIVDYGSRIGFKGQEQLSEGLKAIWKLEQGVDIAGGRTAKDVVVGMKKNPATGEFEPIMGKVNESKGFGTRDSFIGLEGAFGQVKAGYFHNPVTEVNGKLDQWEYDSGAAGLGMFTRSNDVTKRRVAVGYTTPDMGGFTAKAYVSPSDNNRMGGSDANDADGDKGNKRIDRPVYGVGASFQQPGGGFFADVAATAVKRGANNAEYAVRTAKGEKVSAKHKYGYQAVAQAGFSNDTVTAGLAYQHAQNVDAGLVRFQEVAASAAYTINDAVTLKGSAAYGFNAKGYNDELKIVKDDNAKYIQGVIGADYHLSKRTELNSQIGYVQFGKEKESRTGVGTVGVGLKHRF</sequence>
<dbReference type="GO" id="GO:0046930">
    <property type="term" value="C:pore complex"/>
    <property type="evidence" value="ECO:0007669"/>
    <property type="project" value="UniProtKB-KW"/>
</dbReference>
<dbReference type="SUPFAM" id="SSF56935">
    <property type="entry name" value="Porins"/>
    <property type="match status" value="1"/>
</dbReference>
<comment type="subcellular location">
    <subcellularLocation>
        <location evidence="1">Cell outer membrane</location>
        <topology evidence="1">Multi-pass membrane protein</topology>
    </subcellularLocation>
</comment>
<dbReference type="InterPro" id="IPR033900">
    <property type="entry name" value="Gram_neg_porin_domain"/>
</dbReference>
<evidence type="ECO:0000256" key="3">
    <source>
        <dbReference type="ARBA" id="ARBA00022448"/>
    </source>
</evidence>
<dbReference type="Pfam" id="PF13609">
    <property type="entry name" value="Porin_4"/>
    <property type="match status" value="1"/>
</dbReference>
<accession>A0A8T9MW29</accession>
<keyword evidence="4" id="KW-1134">Transmembrane beta strand</keyword>
<reference evidence="14" key="1">
    <citation type="journal article" date="2022" name="Res Sq">
        <title>Evolution of multicellular longitudinally dividing oral cavity symbionts (Neisseriaceae).</title>
        <authorList>
            <person name="Nyongesa S."/>
            <person name="Weber P."/>
            <person name="Bernet E."/>
            <person name="Pullido F."/>
            <person name="Nieckarz M."/>
            <person name="Delaby M."/>
            <person name="Nieves C."/>
            <person name="Viehboeck T."/>
            <person name="Krause N."/>
            <person name="Rivera-Millot A."/>
            <person name="Nakamura A."/>
            <person name="Vischer N."/>
            <person name="VanNieuwenhze M."/>
            <person name="Brun Y."/>
            <person name="Cava F."/>
            <person name="Bulgheresi S."/>
            <person name="Veyrier F."/>
        </authorList>
    </citation>
    <scope>NUCLEOTIDE SEQUENCE</scope>
    <source>
        <strain evidence="14">17694</strain>
    </source>
</reference>
<evidence type="ECO:0000256" key="8">
    <source>
        <dbReference type="ARBA" id="ARBA00023114"/>
    </source>
</evidence>
<keyword evidence="6 12" id="KW-0732">Signal</keyword>
<feature type="signal peptide" evidence="12">
    <location>
        <begin position="1"/>
        <end position="19"/>
    </location>
</feature>
<dbReference type="InterPro" id="IPR023614">
    <property type="entry name" value="Porin_dom_sf"/>
</dbReference>
<dbReference type="RefSeq" id="WP_027009256.1">
    <property type="nucleotide sequence ID" value="NZ_CP091521.1"/>
</dbReference>
<feature type="region of interest" description="Disordered" evidence="11">
    <location>
        <begin position="189"/>
        <end position="210"/>
    </location>
</feature>
<dbReference type="PANTHER" id="PTHR34501:SF9">
    <property type="entry name" value="MAJOR OUTER MEMBRANE PROTEIN P.IA"/>
    <property type="match status" value="1"/>
</dbReference>
<dbReference type="PRINTS" id="PR00184">
    <property type="entry name" value="NEISSPPORIN"/>
</dbReference>
<evidence type="ECO:0000256" key="2">
    <source>
        <dbReference type="ARBA" id="ARBA00011233"/>
    </source>
</evidence>
<dbReference type="Proteomes" id="UP000831534">
    <property type="component" value="Chromosome"/>
</dbReference>
<keyword evidence="15" id="KW-1185">Reference proteome</keyword>
<name>A0A8T9MW29_9NEIS</name>